<dbReference type="InterPro" id="IPR038731">
    <property type="entry name" value="RgtA/B/C-like"/>
</dbReference>
<dbReference type="GO" id="GO:0016757">
    <property type="term" value="F:glycosyltransferase activity"/>
    <property type="evidence" value="ECO:0007669"/>
    <property type="project" value="UniProtKB-KW"/>
</dbReference>
<gene>
    <name evidence="10" type="ORF">WHI96_06350</name>
</gene>
<dbReference type="PANTHER" id="PTHR33908:SF11">
    <property type="entry name" value="MEMBRANE PROTEIN"/>
    <property type="match status" value="1"/>
</dbReference>
<dbReference type="EC" id="2.4.-.-" evidence="10"/>
<keyword evidence="5 8" id="KW-0812">Transmembrane</keyword>
<feature type="transmembrane region" description="Helical" evidence="8">
    <location>
        <begin position="102"/>
        <end position="123"/>
    </location>
</feature>
<keyword evidence="3 10" id="KW-0328">Glycosyltransferase</keyword>
<keyword evidence="6 8" id="KW-1133">Transmembrane helix</keyword>
<feature type="transmembrane region" description="Helical" evidence="8">
    <location>
        <begin position="313"/>
        <end position="333"/>
    </location>
</feature>
<organism evidence="10 11">
    <name type="scientific">Pseudonocardia tropica</name>
    <dbReference type="NCBI Taxonomy" id="681289"/>
    <lineage>
        <taxon>Bacteria</taxon>
        <taxon>Bacillati</taxon>
        <taxon>Actinomycetota</taxon>
        <taxon>Actinomycetes</taxon>
        <taxon>Pseudonocardiales</taxon>
        <taxon>Pseudonocardiaceae</taxon>
        <taxon>Pseudonocardia</taxon>
    </lineage>
</organism>
<keyword evidence="7 8" id="KW-0472">Membrane</keyword>
<evidence type="ECO:0000256" key="3">
    <source>
        <dbReference type="ARBA" id="ARBA00022676"/>
    </source>
</evidence>
<protein>
    <submittedName>
        <fullName evidence="10">Glycosyltransferase family 39 protein</fullName>
        <ecNumber evidence="10">2.4.-.-</ecNumber>
    </submittedName>
</protein>
<evidence type="ECO:0000259" key="9">
    <source>
        <dbReference type="Pfam" id="PF13231"/>
    </source>
</evidence>
<dbReference type="Proteomes" id="UP001464923">
    <property type="component" value="Unassembled WGS sequence"/>
</dbReference>
<evidence type="ECO:0000313" key="11">
    <source>
        <dbReference type="Proteomes" id="UP001464923"/>
    </source>
</evidence>
<dbReference type="EMBL" id="JBEDNP010000003">
    <property type="protein sequence ID" value="MEQ3538432.1"/>
    <property type="molecule type" value="Genomic_DNA"/>
</dbReference>
<feature type="transmembrane region" description="Helical" evidence="8">
    <location>
        <begin position="200"/>
        <end position="219"/>
    </location>
</feature>
<feature type="transmembrane region" description="Helical" evidence="8">
    <location>
        <begin position="231"/>
        <end position="251"/>
    </location>
</feature>
<feature type="transmembrane region" description="Helical" evidence="8">
    <location>
        <begin position="339"/>
        <end position="358"/>
    </location>
</feature>
<sequence>MTALLDRPAPVAPPAPVARPATRAVFLAALTCHLLLGAVLVFGFDSIMEDALARVSAAATVTAAADPKLAAVGFVWTPLPALLMVPFAPLRAVWPGLASTGFLAVLVSAPAMAGVVATVYGIAHDLRVRRSARTVLTVGTAAAPLLVVYATNGMTEALLLLFLLLAVRRLLRWTAGPGRHTDLVAAGLFLGLGYLARYEAVVAAAAATALVAVVTLRRTRHRRWAAVRADVLLVGGPAVVAFVLWAGLSWLTVGSPFEQFTSAYGNAALTAGGARAPGGLGDVGVQLWALAPLGPLVAVAAAVTALRRRDPAVAVPVAVLGSVLAFEWALRAAGELFGFLRYQIAVLPLVTVLLALLLARGATRPGRLRAAGACLLAVAVLGASAWGSAALILTDPVRATQEYHRIAPVVATLTGGPPVAGDANGMWAQDREIARRIDALHLPDGSVLADSGSAFAVLAASAHPSTFLVTSDDGFDAALADPAGHGIRYVLRNDSGGVDAVRTRYPDPTGWTRVGSWSGATTASYAWSLWKVG</sequence>
<feature type="transmembrane region" description="Helical" evidence="8">
    <location>
        <begin position="370"/>
        <end position="393"/>
    </location>
</feature>
<evidence type="ECO:0000256" key="6">
    <source>
        <dbReference type="ARBA" id="ARBA00022989"/>
    </source>
</evidence>
<dbReference type="InterPro" id="IPR050297">
    <property type="entry name" value="LipidA_mod_glycosyltrf_83"/>
</dbReference>
<keyword evidence="2" id="KW-1003">Cell membrane</keyword>
<evidence type="ECO:0000256" key="2">
    <source>
        <dbReference type="ARBA" id="ARBA00022475"/>
    </source>
</evidence>
<evidence type="ECO:0000256" key="1">
    <source>
        <dbReference type="ARBA" id="ARBA00004651"/>
    </source>
</evidence>
<proteinExistence type="predicted"/>
<comment type="caution">
    <text evidence="10">The sequence shown here is derived from an EMBL/GenBank/DDBJ whole genome shotgun (WGS) entry which is preliminary data.</text>
</comment>
<feature type="transmembrane region" description="Helical" evidence="8">
    <location>
        <begin position="24"/>
        <end position="48"/>
    </location>
</feature>
<keyword evidence="11" id="KW-1185">Reference proteome</keyword>
<accession>A0ABV1JR66</accession>
<evidence type="ECO:0000256" key="5">
    <source>
        <dbReference type="ARBA" id="ARBA00022692"/>
    </source>
</evidence>
<keyword evidence="4 10" id="KW-0808">Transferase</keyword>
<reference evidence="10 11" key="1">
    <citation type="submission" date="2024-03" db="EMBL/GenBank/DDBJ databases">
        <title>Draft genome sequence of Pseudonocardia tropica JCM 19149.</title>
        <authorList>
            <person name="Butdee W."/>
            <person name="Duangmal K."/>
        </authorList>
    </citation>
    <scope>NUCLEOTIDE SEQUENCE [LARGE SCALE GENOMIC DNA]</scope>
    <source>
        <strain evidence="10 11">JCM 19149</strain>
    </source>
</reference>
<name>A0ABV1JR66_9PSEU</name>
<comment type="subcellular location">
    <subcellularLocation>
        <location evidence="1">Cell membrane</location>
        <topology evidence="1">Multi-pass membrane protein</topology>
    </subcellularLocation>
</comment>
<evidence type="ECO:0000256" key="7">
    <source>
        <dbReference type="ARBA" id="ARBA00023136"/>
    </source>
</evidence>
<dbReference type="RefSeq" id="WP_345642443.1">
    <property type="nucleotide sequence ID" value="NZ_BAABLY010000008.1"/>
</dbReference>
<evidence type="ECO:0000256" key="4">
    <source>
        <dbReference type="ARBA" id="ARBA00022679"/>
    </source>
</evidence>
<dbReference type="PANTHER" id="PTHR33908">
    <property type="entry name" value="MANNOSYLTRANSFERASE YKCB-RELATED"/>
    <property type="match status" value="1"/>
</dbReference>
<dbReference type="Pfam" id="PF13231">
    <property type="entry name" value="PMT_2"/>
    <property type="match status" value="1"/>
</dbReference>
<evidence type="ECO:0000256" key="8">
    <source>
        <dbReference type="SAM" id="Phobius"/>
    </source>
</evidence>
<feature type="transmembrane region" description="Helical" evidence="8">
    <location>
        <begin position="135"/>
        <end position="167"/>
    </location>
</feature>
<feature type="domain" description="Glycosyltransferase RgtA/B/C/D-like" evidence="9">
    <location>
        <begin position="101"/>
        <end position="227"/>
    </location>
</feature>
<evidence type="ECO:0000313" key="10">
    <source>
        <dbReference type="EMBL" id="MEQ3538432.1"/>
    </source>
</evidence>
<feature type="transmembrane region" description="Helical" evidence="8">
    <location>
        <begin position="69"/>
        <end position="90"/>
    </location>
</feature>
<feature type="transmembrane region" description="Helical" evidence="8">
    <location>
        <begin position="287"/>
        <end position="306"/>
    </location>
</feature>